<dbReference type="EMBL" id="AWGJ01000003">
    <property type="protein sequence ID" value="ODN82151.1"/>
    <property type="molecule type" value="Genomic_DNA"/>
</dbReference>
<feature type="transmembrane region" description="Helical" evidence="2">
    <location>
        <begin position="111"/>
        <end position="131"/>
    </location>
</feature>
<feature type="transmembrane region" description="Helical" evidence="2">
    <location>
        <begin position="180"/>
        <end position="204"/>
    </location>
</feature>
<protein>
    <submittedName>
        <fullName evidence="3">Uncharacterized protein</fullName>
    </submittedName>
</protein>
<comment type="caution">
    <text evidence="3">The sequence shown here is derived from an EMBL/GenBank/DDBJ whole genome shotgun (WGS) entry which is preliminary data.</text>
</comment>
<evidence type="ECO:0000256" key="2">
    <source>
        <dbReference type="SAM" id="Phobius"/>
    </source>
</evidence>
<organism evidence="3 4">
    <name type="scientific">Cryptococcus amylolentus CBS 6039</name>
    <dbReference type="NCBI Taxonomy" id="1295533"/>
    <lineage>
        <taxon>Eukaryota</taxon>
        <taxon>Fungi</taxon>
        <taxon>Dikarya</taxon>
        <taxon>Basidiomycota</taxon>
        <taxon>Agaricomycotina</taxon>
        <taxon>Tremellomycetes</taxon>
        <taxon>Tremellales</taxon>
        <taxon>Cryptococcaceae</taxon>
        <taxon>Cryptococcus</taxon>
    </lineage>
</organism>
<dbReference type="Proteomes" id="UP000094065">
    <property type="component" value="Unassembled WGS sequence"/>
</dbReference>
<dbReference type="OrthoDB" id="2574384at2759"/>
<evidence type="ECO:0000313" key="3">
    <source>
        <dbReference type="EMBL" id="ODN82151.1"/>
    </source>
</evidence>
<feature type="transmembrane region" description="Helical" evidence="2">
    <location>
        <begin position="349"/>
        <end position="375"/>
    </location>
</feature>
<feature type="transmembrane region" description="Helical" evidence="2">
    <location>
        <begin position="78"/>
        <end position="99"/>
    </location>
</feature>
<name>A0A1E3I2R5_9TREE</name>
<evidence type="ECO:0000313" key="4">
    <source>
        <dbReference type="Proteomes" id="UP000094065"/>
    </source>
</evidence>
<feature type="compositionally biased region" description="Polar residues" evidence="1">
    <location>
        <begin position="412"/>
        <end position="423"/>
    </location>
</feature>
<feature type="transmembrane region" description="Helical" evidence="2">
    <location>
        <begin position="321"/>
        <end position="343"/>
    </location>
</feature>
<keyword evidence="2" id="KW-1133">Transmembrane helix</keyword>
<gene>
    <name evidence="3" type="ORF">L202_02450</name>
</gene>
<dbReference type="GeneID" id="30153759"/>
<keyword evidence="2" id="KW-0472">Membrane</keyword>
<dbReference type="RefSeq" id="XP_018996470.1">
    <property type="nucleotide sequence ID" value="XM_019136067.1"/>
</dbReference>
<sequence length="423" mass="45833">MPPPEIPWVLSHPIILHTLSIPAIGVACFHSLNVWRAVSVLSARDASPHRVSSPRPAATETAYQKWRAQPLRAKGKTMLAFASGLAIWVLINFTIIYLVPKIKSQSIKDTIVSVVLSLCCAPSIYALIGFIKPLPMHVRYTCKSPNGPTNLLVSPMGDPKAGARQQLLRAGLSLAAAIDIAILAACGFTAHLPILVAIMTWSFIANTRSPRMSIRASIFLPLGFLVFSCVFIGAVGVIANHYAPSGDSQDEPPPDSTVNSDWVLYLGLTFSSLAPMIIPGVITAMTFRFEYSQATEEVDRSAQISGEAPVRIPSDYPSFSFPITITSLVSLFLSLALMDIALAQYGDNAVIVAVTPIPVILTVPVVSLCTALAAAQQGKLGLWWRYHECWIPQKKSDVEQAPKSHEEIEQQALLSSNNPDERT</sequence>
<feature type="transmembrane region" description="Helical" evidence="2">
    <location>
        <begin position="262"/>
        <end position="282"/>
    </location>
</feature>
<reference evidence="3 4" key="1">
    <citation type="submission" date="2016-06" db="EMBL/GenBank/DDBJ databases">
        <title>Evolution of pathogenesis and genome organization in the Tremellales.</title>
        <authorList>
            <person name="Cuomo C."/>
            <person name="Litvintseva A."/>
            <person name="Heitman J."/>
            <person name="Chen Y."/>
            <person name="Sun S."/>
            <person name="Springer D."/>
            <person name="Dromer F."/>
            <person name="Young S."/>
            <person name="Zeng Q."/>
            <person name="Chapman S."/>
            <person name="Gujja S."/>
            <person name="Saif S."/>
            <person name="Birren B."/>
        </authorList>
    </citation>
    <scope>NUCLEOTIDE SEQUENCE [LARGE SCALE GENOMIC DNA]</scope>
    <source>
        <strain evidence="3 4">CBS 6039</strain>
    </source>
</reference>
<feature type="transmembrane region" description="Helical" evidence="2">
    <location>
        <begin position="216"/>
        <end position="242"/>
    </location>
</feature>
<evidence type="ECO:0000256" key="1">
    <source>
        <dbReference type="SAM" id="MobiDB-lite"/>
    </source>
</evidence>
<feature type="region of interest" description="Disordered" evidence="1">
    <location>
        <begin position="400"/>
        <end position="423"/>
    </location>
</feature>
<keyword evidence="4" id="KW-1185">Reference proteome</keyword>
<proteinExistence type="predicted"/>
<dbReference type="AlphaFoldDB" id="A0A1E3I2R5"/>
<keyword evidence="2" id="KW-0812">Transmembrane</keyword>
<accession>A0A1E3I2R5</accession>